<feature type="compositionally biased region" description="Low complexity" evidence="3">
    <location>
        <begin position="215"/>
        <end position="228"/>
    </location>
</feature>
<dbReference type="Proteomes" id="UP000186218">
    <property type="component" value="Unassembled WGS sequence"/>
</dbReference>
<evidence type="ECO:0000256" key="4">
    <source>
        <dbReference type="SAM" id="Phobius"/>
    </source>
</evidence>
<gene>
    <name evidence="5" type="ORF">SAMN05445060_0341</name>
</gene>
<feature type="region of interest" description="Disordered" evidence="3">
    <location>
        <begin position="211"/>
        <end position="234"/>
    </location>
</feature>
<keyword evidence="4" id="KW-0812">Transmembrane</keyword>
<evidence type="ECO:0000256" key="1">
    <source>
        <dbReference type="ARBA" id="ARBA00004370"/>
    </source>
</evidence>
<dbReference type="PANTHER" id="PTHR37042:SF4">
    <property type="entry name" value="OUTER MEMBRANE PROTEIN RV1973"/>
    <property type="match status" value="1"/>
</dbReference>
<dbReference type="EMBL" id="FTNT01000001">
    <property type="protein sequence ID" value="SIR66609.1"/>
    <property type="molecule type" value="Genomic_DNA"/>
</dbReference>
<protein>
    <submittedName>
        <fullName evidence="5">Mce-associated membrane protein</fullName>
    </submittedName>
</protein>
<evidence type="ECO:0000256" key="2">
    <source>
        <dbReference type="ARBA" id="ARBA00023136"/>
    </source>
</evidence>
<feature type="transmembrane region" description="Helical" evidence="4">
    <location>
        <begin position="92"/>
        <end position="114"/>
    </location>
</feature>
<comment type="subcellular location">
    <subcellularLocation>
        <location evidence="1">Membrane</location>
    </subcellularLocation>
</comment>
<dbReference type="GO" id="GO:0016020">
    <property type="term" value="C:membrane"/>
    <property type="evidence" value="ECO:0007669"/>
    <property type="project" value="UniProtKB-SubCell"/>
</dbReference>
<dbReference type="AlphaFoldDB" id="A0A1N7CSP4"/>
<feature type="compositionally biased region" description="Basic and acidic residues" evidence="3">
    <location>
        <begin position="1"/>
        <end position="10"/>
    </location>
</feature>
<keyword evidence="4" id="KW-1133">Transmembrane helix</keyword>
<dbReference type="RefSeq" id="WP_143690153.1">
    <property type="nucleotide sequence ID" value="NZ_FTNT01000001.1"/>
</dbReference>
<reference evidence="5 6" key="1">
    <citation type="submission" date="2017-01" db="EMBL/GenBank/DDBJ databases">
        <authorList>
            <person name="Mah S.A."/>
            <person name="Swanson W.J."/>
            <person name="Moy G.W."/>
            <person name="Vacquier V.D."/>
        </authorList>
    </citation>
    <scope>NUCLEOTIDE SEQUENCE [LARGE SCALE GENOMIC DNA]</scope>
    <source>
        <strain evidence="5 6">CPCC 203464</strain>
    </source>
</reference>
<dbReference type="PANTHER" id="PTHR37042">
    <property type="entry name" value="OUTER MEMBRANE PROTEIN RV1973"/>
    <property type="match status" value="1"/>
</dbReference>
<dbReference type="STRING" id="1344003.SAMN05445060_0341"/>
<name>A0A1N7CSP4_9NOCA</name>
<evidence type="ECO:0000256" key="3">
    <source>
        <dbReference type="SAM" id="MobiDB-lite"/>
    </source>
</evidence>
<evidence type="ECO:0000313" key="5">
    <source>
        <dbReference type="EMBL" id="SIR66609.1"/>
    </source>
</evidence>
<feature type="region of interest" description="Disordered" evidence="3">
    <location>
        <begin position="1"/>
        <end position="85"/>
    </location>
</feature>
<keyword evidence="2 4" id="KW-0472">Membrane</keyword>
<sequence>MAESDHHDGGSVRTARRRVRRPAGPPAGSDPVASAVTTVDVPAPPATSRPTEPSAPSEAAEPSTPVAVSYRERRKQRPTVTGERRPRRWRRIAMTMVALAVLVGLIVVAVMFVVGTRRADDRAAQRAQYAAFARQMIVTLTSLDPGNVDRAIQTYQTQTSGKAMQQLQDPIQQTVDLIKSQNVSTKGTVLSDAVTASDDDSASVILVSGWQMTTPPQNGQPGQNNQPPSAQTQVQTFRWKAQIGRINGQLKLTDLQWVT</sequence>
<evidence type="ECO:0000313" key="6">
    <source>
        <dbReference type="Proteomes" id="UP000186218"/>
    </source>
</evidence>
<accession>A0A1N7CSP4</accession>
<proteinExistence type="predicted"/>
<keyword evidence="6" id="KW-1185">Reference proteome</keyword>
<feature type="compositionally biased region" description="Low complexity" evidence="3">
    <location>
        <begin position="48"/>
        <end position="65"/>
    </location>
</feature>
<organism evidence="5 6">
    <name type="scientific">Williamsia sterculiae</name>
    <dbReference type="NCBI Taxonomy" id="1344003"/>
    <lineage>
        <taxon>Bacteria</taxon>
        <taxon>Bacillati</taxon>
        <taxon>Actinomycetota</taxon>
        <taxon>Actinomycetes</taxon>
        <taxon>Mycobacteriales</taxon>
        <taxon>Nocardiaceae</taxon>
        <taxon>Williamsia</taxon>
    </lineage>
</organism>
<dbReference type="OrthoDB" id="4578858at2"/>